<dbReference type="PANTHER" id="PTHR38340:SF1">
    <property type="entry name" value="S-LAYER PROTEIN"/>
    <property type="match status" value="1"/>
</dbReference>
<dbReference type="Gene3D" id="2.150.10.10">
    <property type="entry name" value="Serralysin-like metalloprotease, C-terminal"/>
    <property type="match status" value="1"/>
</dbReference>
<organism evidence="3 4">
    <name type="scientific">Phyllobacterium trifolii</name>
    <dbReference type="NCBI Taxonomy" id="300193"/>
    <lineage>
        <taxon>Bacteria</taxon>
        <taxon>Pseudomonadati</taxon>
        <taxon>Pseudomonadota</taxon>
        <taxon>Alphaproteobacteria</taxon>
        <taxon>Hyphomicrobiales</taxon>
        <taxon>Phyllobacteriaceae</taxon>
        <taxon>Phyllobacterium</taxon>
    </lineage>
</organism>
<dbReference type="PANTHER" id="PTHR38340">
    <property type="entry name" value="S-LAYER PROTEIN"/>
    <property type="match status" value="1"/>
</dbReference>
<dbReference type="InterPro" id="IPR050557">
    <property type="entry name" value="RTX_toxin/Mannuronan_C5-epim"/>
</dbReference>
<dbReference type="PROSITE" id="PS00330">
    <property type="entry name" value="HEMOLYSIN_CALCIUM"/>
    <property type="match status" value="1"/>
</dbReference>
<dbReference type="SUPFAM" id="SSF51120">
    <property type="entry name" value="beta-Roll"/>
    <property type="match status" value="2"/>
</dbReference>
<dbReference type="GO" id="GO:0005509">
    <property type="term" value="F:calcium ion binding"/>
    <property type="evidence" value="ECO:0007669"/>
    <property type="project" value="InterPro"/>
</dbReference>
<accession>A0A839U640</accession>
<reference evidence="3 4" key="1">
    <citation type="submission" date="2020-08" db="EMBL/GenBank/DDBJ databases">
        <title>Genomic Encyclopedia of Type Strains, Phase III (KMG-III): the genomes of soil and plant-associated and newly described type strains.</title>
        <authorList>
            <person name="Whitman W."/>
        </authorList>
    </citation>
    <scope>NUCLEOTIDE SEQUENCE [LARGE SCALE GENOMIC DNA]</scope>
    <source>
        <strain evidence="3 4">CECT 7015</strain>
    </source>
</reference>
<dbReference type="InterPro" id="IPR018511">
    <property type="entry name" value="Hemolysin-typ_Ca-bd_CS"/>
</dbReference>
<evidence type="ECO:0000256" key="2">
    <source>
        <dbReference type="ARBA" id="ARBA00022525"/>
    </source>
</evidence>
<dbReference type="InterPro" id="IPR001343">
    <property type="entry name" value="Hemolysn_Ca-bd"/>
</dbReference>
<dbReference type="Proteomes" id="UP000554520">
    <property type="component" value="Unassembled WGS sequence"/>
</dbReference>
<comment type="caution">
    <text evidence="3">The sequence shown here is derived from an EMBL/GenBank/DDBJ whole genome shotgun (WGS) entry which is preliminary data.</text>
</comment>
<sequence>MSKIELNLSSTSDKPGWAPDEYSEHNAYWKEAATRYTYTTAINPDPVQTAGGSFDSASGDTRINLVEFPDTQVGNDPDTGAPAISIDWQDDDSLDIALNRTWNTIKNIEISDFTGSALRVSNFVDAWVHLNGDADRNIAIDGVKRAEVATDGGDDHVRIGIDSNTADWSNDLRIDTGAGDDDIRVGWASRDFTGDGEVRTGWTNGQIFAGSGDDVVDVGNGNFTIDGGDGSDGIYGGSGDDIIMGGDDTLNGNGGEPYHNYLSGGSGDDTLIGAKWGTNEFRLSDVGPGDHVIGGNLTDRLYQDYQSVAYDITAAGNNAIVNGATLHAVESIGLDFLEEAKVTITGDFSSGDLDTISVTIGYSGNAPHESSFNVDARGSSGVDVHLRSWDGPGTFLGGGGDDRIDLFLLDSRDVLDGGGGADELRFERTAVDEESIDVNIEGKGSFIDIDGAKVSGIESITIGSGSGSDHITVSGALAAGGLSSVTYASSAYTGDEGDTFDASNSTDTAVRFILTGGAGNDTLTGGSGNDTLSGSYGADILTGGAGDDTITGNGVDGVDDGADHFAFAPDSGNDVVLGFQAGSGDVLDIAGYGFLSFEQLETEGRITVVGDHTEIALSDDDSIQVHEIGLAATDFLFA</sequence>
<evidence type="ECO:0000313" key="3">
    <source>
        <dbReference type="EMBL" id="MBB3145474.1"/>
    </source>
</evidence>
<protein>
    <submittedName>
        <fullName evidence="3">Ca2+-binding RTX toxin-like protein</fullName>
    </submittedName>
</protein>
<dbReference type="InterPro" id="IPR011049">
    <property type="entry name" value="Serralysin-like_metalloprot_C"/>
</dbReference>
<evidence type="ECO:0000313" key="4">
    <source>
        <dbReference type="Proteomes" id="UP000554520"/>
    </source>
</evidence>
<dbReference type="PRINTS" id="PR00313">
    <property type="entry name" value="CABNDNGRPT"/>
</dbReference>
<evidence type="ECO:0000256" key="1">
    <source>
        <dbReference type="ARBA" id="ARBA00004613"/>
    </source>
</evidence>
<dbReference type="EMBL" id="JACHXN010000005">
    <property type="protein sequence ID" value="MBB3145474.1"/>
    <property type="molecule type" value="Genomic_DNA"/>
</dbReference>
<dbReference type="RefSeq" id="WP_183661709.1">
    <property type="nucleotide sequence ID" value="NZ_JACHXN010000005.1"/>
</dbReference>
<proteinExistence type="predicted"/>
<keyword evidence="2" id="KW-0964">Secreted</keyword>
<dbReference type="GO" id="GO:0005576">
    <property type="term" value="C:extracellular region"/>
    <property type="evidence" value="ECO:0007669"/>
    <property type="project" value="UniProtKB-SubCell"/>
</dbReference>
<dbReference type="Pfam" id="PF00353">
    <property type="entry name" value="HemolysinCabind"/>
    <property type="match status" value="2"/>
</dbReference>
<dbReference type="AlphaFoldDB" id="A0A839U640"/>
<name>A0A839U640_9HYPH</name>
<keyword evidence="4" id="KW-1185">Reference proteome</keyword>
<gene>
    <name evidence="3" type="ORF">FHS21_001886</name>
</gene>
<comment type="subcellular location">
    <subcellularLocation>
        <location evidence="1">Secreted</location>
    </subcellularLocation>
</comment>